<dbReference type="PANTHER" id="PTHR34039:SF1">
    <property type="entry name" value="UPF0102 PROTEIN YRAN"/>
    <property type="match status" value="1"/>
</dbReference>
<organism evidence="3 4">
    <name type="scientific">Paenibacillus chartarius</name>
    <dbReference type="NCBI Taxonomy" id="747481"/>
    <lineage>
        <taxon>Bacteria</taxon>
        <taxon>Bacillati</taxon>
        <taxon>Bacillota</taxon>
        <taxon>Bacilli</taxon>
        <taxon>Bacillales</taxon>
        <taxon>Paenibacillaceae</taxon>
        <taxon>Paenibacillus</taxon>
    </lineage>
</organism>
<dbReference type="InterPro" id="IPR003509">
    <property type="entry name" value="UPF0102_YraN-like"/>
</dbReference>
<evidence type="ECO:0000313" key="4">
    <source>
        <dbReference type="Proteomes" id="UP001589776"/>
    </source>
</evidence>
<evidence type="ECO:0000256" key="2">
    <source>
        <dbReference type="HAMAP-Rule" id="MF_00048"/>
    </source>
</evidence>
<dbReference type="InterPro" id="IPR011335">
    <property type="entry name" value="Restrct_endonuc-II-like"/>
</dbReference>
<reference evidence="3 4" key="1">
    <citation type="submission" date="2024-09" db="EMBL/GenBank/DDBJ databases">
        <authorList>
            <person name="Sun Q."/>
            <person name="Mori K."/>
        </authorList>
    </citation>
    <scope>NUCLEOTIDE SEQUENCE [LARGE SCALE GENOMIC DNA]</scope>
    <source>
        <strain evidence="3 4">CCM 7759</strain>
    </source>
</reference>
<protein>
    <recommendedName>
        <fullName evidence="2">UPF0102 protein ACFFK0_17965</fullName>
    </recommendedName>
</protein>
<dbReference type="Pfam" id="PF02021">
    <property type="entry name" value="UPF0102"/>
    <property type="match status" value="1"/>
</dbReference>
<dbReference type="NCBIfam" id="NF009150">
    <property type="entry name" value="PRK12497.1-3"/>
    <property type="match status" value="1"/>
</dbReference>
<dbReference type="Gene3D" id="3.40.1350.10">
    <property type="match status" value="1"/>
</dbReference>
<dbReference type="NCBIfam" id="TIGR00252">
    <property type="entry name" value="YraN family protein"/>
    <property type="match status" value="1"/>
</dbReference>
<dbReference type="EMBL" id="JBHLWN010000071">
    <property type="protein sequence ID" value="MFC0214320.1"/>
    <property type="molecule type" value="Genomic_DNA"/>
</dbReference>
<proteinExistence type="inferred from homology"/>
<accession>A0ABV6DNU7</accession>
<dbReference type="InterPro" id="IPR011856">
    <property type="entry name" value="tRNA_endonuc-like_dom_sf"/>
</dbReference>
<dbReference type="RefSeq" id="WP_377471680.1">
    <property type="nucleotide sequence ID" value="NZ_JBHLWN010000071.1"/>
</dbReference>
<name>A0ABV6DNU7_9BACL</name>
<gene>
    <name evidence="3" type="ORF">ACFFK0_17965</name>
</gene>
<dbReference type="SUPFAM" id="SSF52980">
    <property type="entry name" value="Restriction endonuclease-like"/>
    <property type="match status" value="1"/>
</dbReference>
<dbReference type="Proteomes" id="UP001589776">
    <property type="component" value="Unassembled WGS sequence"/>
</dbReference>
<evidence type="ECO:0000256" key="1">
    <source>
        <dbReference type="ARBA" id="ARBA00006738"/>
    </source>
</evidence>
<comment type="similarity">
    <text evidence="1 2">Belongs to the UPF0102 family.</text>
</comment>
<dbReference type="PANTHER" id="PTHR34039">
    <property type="entry name" value="UPF0102 PROTEIN YRAN"/>
    <property type="match status" value="1"/>
</dbReference>
<keyword evidence="4" id="KW-1185">Reference proteome</keyword>
<dbReference type="NCBIfam" id="NF009154">
    <property type="entry name" value="PRK12497.3-3"/>
    <property type="match status" value="1"/>
</dbReference>
<sequence>MTGKPSAYARRQQTGKTGEEAAARLLLGKGYKIVARNWRCRKGELDIIAEDRETLVFIEVRTRRATGTFGTAKESVNIRKQMQVRETAQFYLYVTKQFDRNLRFDVVAVELPVGGDIQSGAVTLEHIENAF</sequence>
<evidence type="ECO:0000313" key="3">
    <source>
        <dbReference type="EMBL" id="MFC0214320.1"/>
    </source>
</evidence>
<dbReference type="CDD" id="cd20736">
    <property type="entry name" value="PoNe_Nuclease"/>
    <property type="match status" value="1"/>
</dbReference>
<comment type="caution">
    <text evidence="3">The sequence shown here is derived from an EMBL/GenBank/DDBJ whole genome shotgun (WGS) entry which is preliminary data.</text>
</comment>
<dbReference type="HAMAP" id="MF_00048">
    <property type="entry name" value="UPF0102"/>
    <property type="match status" value="1"/>
</dbReference>